<organism evidence="1 2">
    <name type="scientific">Vitis vinifera</name>
    <name type="common">Grape</name>
    <dbReference type="NCBI Taxonomy" id="29760"/>
    <lineage>
        <taxon>Eukaryota</taxon>
        <taxon>Viridiplantae</taxon>
        <taxon>Streptophyta</taxon>
        <taxon>Embryophyta</taxon>
        <taxon>Tracheophyta</taxon>
        <taxon>Spermatophyta</taxon>
        <taxon>Magnoliopsida</taxon>
        <taxon>eudicotyledons</taxon>
        <taxon>Gunneridae</taxon>
        <taxon>Pentapetalae</taxon>
        <taxon>rosids</taxon>
        <taxon>Vitales</taxon>
        <taxon>Vitaceae</taxon>
        <taxon>Viteae</taxon>
        <taxon>Vitis</taxon>
    </lineage>
</organism>
<keyword evidence="2" id="KW-1185">Reference proteome</keyword>
<name>A0ABY9DB12_VITVI</name>
<reference evidence="1 2" key="1">
    <citation type="journal article" date="2023" name="Hortic Res">
        <title>The complete reference genome for grapevine (Vitis vinifera L.) genetics and breeding.</title>
        <authorList>
            <person name="Shi X."/>
            <person name="Cao S."/>
            <person name="Wang X."/>
            <person name="Huang S."/>
            <person name="Wang Y."/>
            <person name="Liu Z."/>
            <person name="Liu W."/>
            <person name="Leng X."/>
            <person name="Peng Y."/>
            <person name="Wang N."/>
            <person name="Wang Y."/>
            <person name="Ma Z."/>
            <person name="Xu X."/>
            <person name="Zhang F."/>
            <person name="Xue H."/>
            <person name="Zhong H."/>
            <person name="Wang Y."/>
            <person name="Zhang K."/>
            <person name="Velt A."/>
            <person name="Avia K."/>
            <person name="Holtgrawe D."/>
            <person name="Grimplet J."/>
            <person name="Matus J.T."/>
            <person name="Ware D."/>
            <person name="Wu X."/>
            <person name="Wang H."/>
            <person name="Liu C."/>
            <person name="Fang Y."/>
            <person name="Rustenholz C."/>
            <person name="Cheng Z."/>
            <person name="Xiao H."/>
            <person name="Zhou Y."/>
        </authorList>
    </citation>
    <scope>NUCLEOTIDE SEQUENCE [LARGE SCALE GENOMIC DNA]</scope>
    <source>
        <strain evidence="2">cv. Pinot noir / PN40024</strain>
        <tissue evidence="1">Leaf</tissue>
    </source>
</reference>
<accession>A0ABY9DB12</accession>
<proteinExistence type="predicted"/>
<protein>
    <recommendedName>
        <fullName evidence="3">Secreted protein</fullName>
    </recommendedName>
</protein>
<evidence type="ECO:0008006" key="3">
    <source>
        <dbReference type="Google" id="ProtNLM"/>
    </source>
</evidence>
<sequence>MQGLEWINYWRIFVHRVLSLLLLFRICQFCARLTTTGGSGFACYLITLTCGQLAAEKIDLSILDEITHHLVICKGDDLHAMELCVSHDGIKRGQVFYH</sequence>
<dbReference type="Proteomes" id="UP001227230">
    <property type="component" value="Chromosome 15"/>
</dbReference>
<gene>
    <name evidence="1" type="ORF">VitviT2T_022784</name>
</gene>
<evidence type="ECO:0000313" key="2">
    <source>
        <dbReference type="Proteomes" id="UP001227230"/>
    </source>
</evidence>
<dbReference type="EMBL" id="CP126662">
    <property type="protein sequence ID" value="WKA04777.1"/>
    <property type="molecule type" value="Genomic_DNA"/>
</dbReference>
<evidence type="ECO:0000313" key="1">
    <source>
        <dbReference type="EMBL" id="WKA04777.1"/>
    </source>
</evidence>